<dbReference type="EMBL" id="KB909368">
    <property type="protein sequence ID" value="EOB12346.1"/>
    <property type="molecule type" value="Genomic_DNA"/>
</dbReference>
<dbReference type="AlphaFoldDB" id="R0KNT6"/>
<accession>R0KNT6</accession>
<organism evidence="1 2">
    <name type="scientific">Nosema bombycis (strain CQ1 / CVCC 102059)</name>
    <name type="common">Microsporidian parasite</name>
    <name type="synonym">Pebrine of silkworm</name>
    <dbReference type="NCBI Taxonomy" id="578461"/>
    <lineage>
        <taxon>Eukaryota</taxon>
        <taxon>Fungi</taxon>
        <taxon>Fungi incertae sedis</taxon>
        <taxon>Microsporidia</taxon>
        <taxon>Nosematidae</taxon>
        <taxon>Nosema</taxon>
    </lineage>
</organism>
<evidence type="ECO:0000313" key="2">
    <source>
        <dbReference type="Proteomes" id="UP000016927"/>
    </source>
</evidence>
<protein>
    <submittedName>
        <fullName evidence="1">Uncharacterized protein</fullName>
    </submittedName>
</protein>
<dbReference type="VEuPathDB" id="MicrosporidiaDB:NBO_460gi001"/>
<keyword evidence="2" id="KW-1185">Reference proteome</keyword>
<dbReference type="OrthoDB" id="10541104at2759"/>
<reference evidence="1 2" key="1">
    <citation type="journal article" date="2013" name="BMC Genomics">
        <title>Comparative genomics of parasitic silkworm microsporidia reveal an association between genome expansion and host adaptation.</title>
        <authorList>
            <person name="Pan G."/>
            <person name="Xu J."/>
            <person name="Li T."/>
            <person name="Xia Q."/>
            <person name="Liu S.L."/>
            <person name="Zhang G."/>
            <person name="Li S."/>
            <person name="Li C."/>
            <person name="Liu H."/>
            <person name="Yang L."/>
            <person name="Liu T."/>
            <person name="Zhang X."/>
            <person name="Wu Z."/>
            <person name="Fan W."/>
            <person name="Dang X."/>
            <person name="Xiang H."/>
            <person name="Tao M."/>
            <person name="Li Y."/>
            <person name="Hu J."/>
            <person name="Li Z."/>
            <person name="Lin L."/>
            <person name="Luo J."/>
            <person name="Geng L."/>
            <person name="Wang L."/>
            <person name="Long M."/>
            <person name="Wan Y."/>
            <person name="He N."/>
            <person name="Zhang Z."/>
            <person name="Lu C."/>
            <person name="Keeling P.J."/>
            <person name="Wang J."/>
            <person name="Xiang Z."/>
            <person name="Zhou Z."/>
        </authorList>
    </citation>
    <scope>NUCLEOTIDE SEQUENCE [LARGE SCALE GENOMIC DNA]</scope>
    <source>
        <strain evidence="2">CQ1 / CVCC 102059</strain>
    </source>
</reference>
<proteinExistence type="predicted"/>
<gene>
    <name evidence="1" type="ORF">NBO_460gi001</name>
</gene>
<sequence>MDIFIIRKKTNIRFSEHFFMDYDEDFIIEKLTTLKYTSEFFSFKNVSITINENENSSKSNCFLLDDFYSEIYKNKLKKFYDELITIKKESNWSLLSLKDILDVDYKKQKEKADAFFIREEYSDALKIYSKFKTEDDFSHYNMEMEVYCRYLLGSNPYSNLIHLTNTNFVNSFYHHRLVMISLLIGKNDFCYRISRLLNEPYKMFIDLELSNRFLKGTRFYRKGLDLLFFCILYYRNLNFPCDKLIDQFISSVDQNEKILEEPLKCLKNLKSSPESCGIDVKPGIGCFYKGLFLFNINDQRYFIMIKYKDDEHNIYITFDKTLNVCTQDKIFIYYISKFRNSLKYTINDQLPIEIETKDTELGEFYNKHVIFESDIDFARENDTIFTLKDFINQTDKSKNSLSWCKEVGFCSEGSVVLDGLEQCFPRGALGPQVGHFVILGGHFEFFFS</sequence>
<dbReference type="HOGENOM" id="CLU_611240_0_0_1"/>
<dbReference type="Proteomes" id="UP000016927">
    <property type="component" value="Unassembled WGS sequence"/>
</dbReference>
<name>R0KNT6_NOSB1</name>
<evidence type="ECO:0000313" key="1">
    <source>
        <dbReference type="EMBL" id="EOB12346.1"/>
    </source>
</evidence>